<dbReference type="RefSeq" id="WP_317080998.1">
    <property type="nucleotide sequence ID" value="NZ_CP136594.1"/>
</dbReference>
<evidence type="ECO:0000313" key="1">
    <source>
        <dbReference type="EMBL" id="WOE74720.1"/>
    </source>
</evidence>
<reference evidence="1 2" key="1">
    <citation type="submission" date="2023-10" db="EMBL/GenBank/DDBJ databases">
        <title>Complete genome sequence of a Sphingomonadaceae bacterium.</title>
        <authorList>
            <person name="Yan C."/>
        </authorList>
    </citation>
    <scope>NUCLEOTIDE SEQUENCE [LARGE SCALE GENOMIC DNA]</scope>
    <source>
        <strain evidence="1 2">SCSIO 66989</strain>
    </source>
</reference>
<dbReference type="KEGG" id="acoa:RB602_12825"/>
<name>A0AA97I1G6_9SPHN</name>
<dbReference type="Proteomes" id="UP001302429">
    <property type="component" value="Chromosome"/>
</dbReference>
<evidence type="ECO:0000313" key="2">
    <source>
        <dbReference type="Proteomes" id="UP001302429"/>
    </source>
</evidence>
<sequence length="118" mass="13056">MLMHVEIKAESSTTGHDPATALIRELIAITDGAAQLRFHEGHDWASATFTGMRHRLALTFSGSDGVIVGHVLADRLEEHEFSLKHHVVIDIHVAHRVERHEGEPTLLLEIEALTVEDG</sequence>
<protein>
    <submittedName>
        <fullName evidence="1">Uncharacterized protein</fullName>
    </submittedName>
</protein>
<dbReference type="EMBL" id="CP136594">
    <property type="protein sequence ID" value="WOE74720.1"/>
    <property type="molecule type" value="Genomic_DNA"/>
</dbReference>
<proteinExistence type="predicted"/>
<gene>
    <name evidence="1" type="ORF">RB602_12825</name>
</gene>
<organism evidence="1 2">
    <name type="scientific">Alterisphingorhabdus coralli</name>
    <dbReference type="NCBI Taxonomy" id="3071408"/>
    <lineage>
        <taxon>Bacteria</taxon>
        <taxon>Pseudomonadati</taxon>
        <taxon>Pseudomonadota</taxon>
        <taxon>Alphaproteobacteria</taxon>
        <taxon>Sphingomonadales</taxon>
        <taxon>Sphingomonadaceae</taxon>
        <taxon>Alterisphingorhabdus (ex Yan et al. 2024)</taxon>
    </lineage>
</organism>
<accession>A0AA97I1G6</accession>
<dbReference type="AlphaFoldDB" id="A0AA97I1G6"/>
<keyword evidence="2" id="KW-1185">Reference proteome</keyword>